<reference evidence="1 2" key="1">
    <citation type="submission" date="2016-11" db="EMBL/GenBank/DDBJ databases">
        <authorList>
            <person name="Jaros S."/>
            <person name="Januszkiewicz K."/>
            <person name="Wedrychowicz H."/>
        </authorList>
    </citation>
    <scope>NUCLEOTIDE SEQUENCE [LARGE SCALE GENOMIC DNA]</scope>
    <source>
        <strain evidence="1 2">DSM 19980</strain>
    </source>
</reference>
<accession>A0A1M4YGZ1</accession>
<keyword evidence="2" id="KW-1185">Reference proteome</keyword>
<dbReference type="SUPFAM" id="SSF52091">
    <property type="entry name" value="SpoIIaa-like"/>
    <property type="match status" value="1"/>
</dbReference>
<protein>
    <submittedName>
        <fullName evidence="1">SpoIIAA-like</fullName>
    </submittedName>
</protein>
<dbReference type="Gene3D" id="3.40.50.10600">
    <property type="entry name" value="SpoIIaa-like domains"/>
    <property type="match status" value="1"/>
</dbReference>
<dbReference type="EMBL" id="FQUJ01000006">
    <property type="protein sequence ID" value="SHF05035.1"/>
    <property type="molecule type" value="Genomic_DNA"/>
</dbReference>
<dbReference type="RefSeq" id="WP_072821749.1">
    <property type="nucleotide sequence ID" value="NZ_FQUJ01000006.1"/>
</dbReference>
<dbReference type="AlphaFoldDB" id="A0A1M4YGZ1"/>
<dbReference type="InterPro" id="IPR036513">
    <property type="entry name" value="STAS_dom_sf"/>
</dbReference>
<proteinExistence type="predicted"/>
<evidence type="ECO:0000313" key="2">
    <source>
        <dbReference type="Proteomes" id="UP000184346"/>
    </source>
</evidence>
<name>A0A1M4YGZ1_9GAMM</name>
<dbReference type="Proteomes" id="UP000184346">
    <property type="component" value="Unassembled WGS sequence"/>
</dbReference>
<sequence>MLELIAAPASHVVAMRISGCVDADELQRGIDAIEQAKQVHPKISFFIEIDHLRWMTGTALVRDIGYGLTQFGRLHHFHRAAVVTDQQWIRTIATIENHLFNPIEVRPFTSREKEAAMKWVCELPVSPETENAPSPTP</sequence>
<evidence type="ECO:0000313" key="1">
    <source>
        <dbReference type="EMBL" id="SHF05035.1"/>
    </source>
</evidence>
<dbReference type="STRING" id="1121942.SAMN02745148_01712"/>
<gene>
    <name evidence="1" type="ORF">SAMN02745148_01712</name>
</gene>
<dbReference type="OrthoDB" id="7619266at2"/>
<dbReference type="InterPro" id="IPR021866">
    <property type="entry name" value="SpoIIAA-like"/>
</dbReference>
<organism evidence="1 2">
    <name type="scientific">Modicisalibacter ilicicola DSM 19980</name>
    <dbReference type="NCBI Taxonomy" id="1121942"/>
    <lineage>
        <taxon>Bacteria</taxon>
        <taxon>Pseudomonadati</taxon>
        <taxon>Pseudomonadota</taxon>
        <taxon>Gammaproteobacteria</taxon>
        <taxon>Oceanospirillales</taxon>
        <taxon>Halomonadaceae</taxon>
        <taxon>Modicisalibacter</taxon>
    </lineage>
</organism>
<dbReference type="Pfam" id="PF11964">
    <property type="entry name" value="SpoIIAA-like"/>
    <property type="match status" value="1"/>
</dbReference>
<dbReference type="InterPro" id="IPR038396">
    <property type="entry name" value="SpoIIAA-like_sf"/>
</dbReference>